<organism evidence="1 2">
    <name type="scientific">Cryptococcus depauperatus CBS 7841</name>
    <dbReference type="NCBI Taxonomy" id="1295531"/>
    <lineage>
        <taxon>Eukaryota</taxon>
        <taxon>Fungi</taxon>
        <taxon>Dikarya</taxon>
        <taxon>Basidiomycota</taxon>
        <taxon>Agaricomycotina</taxon>
        <taxon>Tremellomycetes</taxon>
        <taxon>Tremellales</taxon>
        <taxon>Cryptococcaceae</taxon>
        <taxon>Cryptococcus</taxon>
    </lineage>
</organism>
<dbReference type="GeneID" id="91085578"/>
<dbReference type="InterPro" id="IPR036412">
    <property type="entry name" value="HAD-like_sf"/>
</dbReference>
<accession>A0AAJ8JPU3</accession>
<protein>
    <recommendedName>
        <fullName evidence="3">2,3-diketo-5-methylthio-1-phosphopentane phosphatase</fullName>
    </recommendedName>
</protein>
<dbReference type="InterPro" id="IPR023214">
    <property type="entry name" value="HAD_sf"/>
</dbReference>
<reference evidence="1" key="1">
    <citation type="submission" date="2016-06" db="EMBL/GenBank/DDBJ databases">
        <authorList>
            <person name="Cuomo C."/>
            <person name="Litvintseva A."/>
            <person name="Heitman J."/>
            <person name="Chen Y."/>
            <person name="Sun S."/>
            <person name="Springer D."/>
            <person name="Dromer F."/>
            <person name="Young S."/>
            <person name="Zeng Q."/>
            <person name="Chapman S."/>
            <person name="Gujja S."/>
            <person name="Saif S."/>
            <person name="Birren B."/>
        </authorList>
    </citation>
    <scope>NUCLEOTIDE SEQUENCE</scope>
    <source>
        <strain evidence="1">CBS 7841</strain>
    </source>
</reference>
<dbReference type="SUPFAM" id="SSF56784">
    <property type="entry name" value="HAD-like"/>
    <property type="match status" value="1"/>
</dbReference>
<sequence>MSDTATSPKSVLPYPPLKKDANFVVLSDWDGTITDKDSNDWLTDHLGFGFEKRRALNLECLENRISFRIKLDPGFKEFYAWCKANGIPVVIVSSGMAPNIRAVLSTLLPESDAEEIGIIANDVKFTDAEETGKTWEIVFRHPDSGFGHDKSQAILPYRDLEHKPTLFFCGDGVSDLSAAKHADLLFAKTMVNGHSDLQTFCEREKIPHVPFVDFTKVLEKVKEVVHGKAIADVLKEEGK</sequence>
<dbReference type="InterPro" id="IPR050849">
    <property type="entry name" value="HAD-like_hydrolase_phosphatase"/>
</dbReference>
<evidence type="ECO:0000313" key="2">
    <source>
        <dbReference type="Proteomes" id="UP000094043"/>
    </source>
</evidence>
<dbReference type="PANTHER" id="PTHR28181:SF2">
    <property type="entry name" value="PHOSPHORIC MONOESTER HYDROLASE"/>
    <property type="match status" value="1"/>
</dbReference>
<dbReference type="Gene3D" id="3.40.50.1000">
    <property type="entry name" value="HAD superfamily/HAD-like"/>
    <property type="match status" value="1"/>
</dbReference>
<gene>
    <name evidence="1" type="ORF">L203_101365</name>
</gene>
<evidence type="ECO:0008006" key="3">
    <source>
        <dbReference type="Google" id="ProtNLM"/>
    </source>
</evidence>
<dbReference type="Pfam" id="PF12710">
    <property type="entry name" value="HAD"/>
    <property type="match status" value="1"/>
</dbReference>
<dbReference type="NCBIfam" id="TIGR01488">
    <property type="entry name" value="HAD-SF-IB"/>
    <property type="match status" value="1"/>
</dbReference>
<dbReference type="PANTHER" id="PTHR28181">
    <property type="entry name" value="UPF0655 PROTEIN YCR015C"/>
    <property type="match status" value="1"/>
</dbReference>
<dbReference type="KEGG" id="cdep:91085578"/>
<evidence type="ECO:0000313" key="1">
    <source>
        <dbReference type="EMBL" id="WVN86204.1"/>
    </source>
</evidence>
<reference evidence="1" key="3">
    <citation type="submission" date="2024-01" db="EMBL/GenBank/DDBJ databases">
        <authorList>
            <person name="Coelho M.A."/>
            <person name="David-Palma M."/>
            <person name="Shea T."/>
            <person name="Sun S."/>
            <person name="Cuomo C.A."/>
            <person name="Heitman J."/>
        </authorList>
    </citation>
    <scope>NUCLEOTIDE SEQUENCE</scope>
    <source>
        <strain evidence="1">CBS 7841</strain>
    </source>
</reference>
<reference evidence="1" key="2">
    <citation type="journal article" date="2022" name="Elife">
        <title>Obligate sexual reproduction of a homothallic fungus closely related to the Cryptococcus pathogenic species complex.</title>
        <authorList>
            <person name="Passer A.R."/>
            <person name="Clancey S.A."/>
            <person name="Shea T."/>
            <person name="David-Palma M."/>
            <person name="Averette A.F."/>
            <person name="Boekhout T."/>
            <person name="Porcel B.M."/>
            <person name="Nowrousian M."/>
            <person name="Cuomo C.A."/>
            <person name="Sun S."/>
            <person name="Heitman J."/>
            <person name="Coelho M.A."/>
        </authorList>
    </citation>
    <scope>NUCLEOTIDE SEQUENCE</scope>
    <source>
        <strain evidence="1">CBS 7841</strain>
    </source>
</reference>
<name>A0AAJ8JPU3_9TREE</name>
<keyword evidence="2" id="KW-1185">Reference proteome</keyword>
<dbReference type="AlphaFoldDB" id="A0AAJ8JPU3"/>
<proteinExistence type="predicted"/>
<dbReference type="EMBL" id="CP143785">
    <property type="protein sequence ID" value="WVN86204.1"/>
    <property type="molecule type" value="Genomic_DNA"/>
</dbReference>
<dbReference type="RefSeq" id="XP_066066904.1">
    <property type="nucleotide sequence ID" value="XM_066210807.1"/>
</dbReference>
<dbReference type="Proteomes" id="UP000094043">
    <property type="component" value="Chromosome 2"/>
</dbReference>